<keyword evidence="2" id="KW-0472">Membrane</keyword>
<feature type="transmembrane region" description="Helical" evidence="2">
    <location>
        <begin position="749"/>
        <end position="771"/>
    </location>
</feature>
<dbReference type="NCBIfam" id="NF041647">
    <property type="entry name" value="ABC_perm_CPBP"/>
    <property type="match status" value="1"/>
</dbReference>
<feature type="transmembrane region" description="Helical" evidence="2">
    <location>
        <begin position="271"/>
        <end position="293"/>
    </location>
</feature>
<feature type="transmembrane region" description="Helical" evidence="2">
    <location>
        <begin position="626"/>
        <end position="647"/>
    </location>
</feature>
<evidence type="ECO:0000256" key="2">
    <source>
        <dbReference type="SAM" id="Phobius"/>
    </source>
</evidence>
<accession>A0A517R6R9</accession>
<feature type="compositionally biased region" description="Polar residues" evidence="1">
    <location>
        <begin position="790"/>
        <end position="803"/>
    </location>
</feature>
<keyword evidence="5" id="KW-1185">Reference proteome</keyword>
<gene>
    <name evidence="4" type="ORF">Pan189_39640</name>
</gene>
<organism evidence="4 5">
    <name type="scientific">Stratiformator vulcanicus</name>
    <dbReference type="NCBI Taxonomy" id="2527980"/>
    <lineage>
        <taxon>Bacteria</taxon>
        <taxon>Pseudomonadati</taxon>
        <taxon>Planctomycetota</taxon>
        <taxon>Planctomycetia</taxon>
        <taxon>Planctomycetales</taxon>
        <taxon>Planctomycetaceae</taxon>
        <taxon>Stratiformator</taxon>
    </lineage>
</organism>
<feature type="transmembrane region" description="Helical" evidence="2">
    <location>
        <begin position="402"/>
        <end position="422"/>
    </location>
</feature>
<name>A0A517R6R9_9PLAN</name>
<feature type="domain" description="CAAX prenyl protease 2/Lysostaphin resistance protein A-like" evidence="3">
    <location>
        <begin position="633"/>
        <end position="720"/>
    </location>
</feature>
<dbReference type="PANTHER" id="PTHR43471:SF3">
    <property type="entry name" value="ABC TRANSPORTER PERMEASE PROTEIN NATB"/>
    <property type="match status" value="1"/>
</dbReference>
<dbReference type="GO" id="GO:0004175">
    <property type="term" value="F:endopeptidase activity"/>
    <property type="evidence" value="ECO:0007669"/>
    <property type="project" value="UniProtKB-ARBA"/>
</dbReference>
<keyword evidence="2" id="KW-1133">Transmembrane helix</keyword>
<feature type="transmembrane region" description="Helical" evidence="2">
    <location>
        <begin position="24"/>
        <end position="49"/>
    </location>
</feature>
<dbReference type="Proteomes" id="UP000317318">
    <property type="component" value="Chromosome"/>
</dbReference>
<feature type="transmembrane region" description="Helical" evidence="2">
    <location>
        <begin position="667"/>
        <end position="685"/>
    </location>
</feature>
<dbReference type="RefSeq" id="WP_145365687.1">
    <property type="nucleotide sequence ID" value="NZ_CP036268.1"/>
</dbReference>
<dbReference type="GO" id="GO:0080120">
    <property type="term" value="P:CAAX-box protein maturation"/>
    <property type="evidence" value="ECO:0007669"/>
    <property type="project" value="UniProtKB-ARBA"/>
</dbReference>
<dbReference type="GO" id="GO:0140359">
    <property type="term" value="F:ABC-type transporter activity"/>
    <property type="evidence" value="ECO:0007669"/>
    <property type="project" value="InterPro"/>
</dbReference>
<evidence type="ECO:0000256" key="1">
    <source>
        <dbReference type="SAM" id="MobiDB-lite"/>
    </source>
</evidence>
<feature type="region of interest" description="Disordered" evidence="1">
    <location>
        <begin position="775"/>
        <end position="803"/>
    </location>
</feature>
<feature type="transmembrane region" description="Helical" evidence="2">
    <location>
        <begin position="510"/>
        <end position="531"/>
    </location>
</feature>
<dbReference type="Pfam" id="PF02517">
    <property type="entry name" value="Rce1-like"/>
    <property type="match status" value="1"/>
</dbReference>
<evidence type="ECO:0000313" key="5">
    <source>
        <dbReference type="Proteomes" id="UP000317318"/>
    </source>
</evidence>
<dbReference type="InterPro" id="IPR003675">
    <property type="entry name" value="Rce1/LyrA-like_dom"/>
</dbReference>
<feature type="transmembrane region" description="Helical" evidence="2">
    <location>
        <begin position="543"/>
        <end position="566"/>
    </location>
</feature>
<feature type="transmembrane region" description="Helical" evidence="2">
    <location>
        <begin position="368"/>
        <end position="390"/>
    </location>
</feature>
<evidence type="ECO:0000313" key="4">
    <source>
        <dbReference type="EMBL" id="QDT39555.1"/>
    </source>
</evidence>
<feature type="transmembrane region" description="Helical" evidence="2">
    <location>
        <begin position="587"/>
        <end position="606"/>
    </location>
</feature>
<sequence length="803" mass="88093">MNWNNVRLILLREIRDQLRDRRTIFMVVVLPLILYPALGIGMVQMMVLFTEQPRTVVVLGAENLPDPPLIEGDQFRPEWFELPGDADRLRVVTASTMADAEAGAQKQQAELLASAESVRDAHTKVAALQDDLTAALQAEDEAKITQLKSRLDAAREQRRKQFGEGLAEVVILVPEGFAESVARANTRISERDREGGDVAISRPVVLHNKAKEKSLLAYTWVKEALGQWESALLNKRLELAQLPQSLPNPVNPESVDLAIAKDRAASVWSKLFPALLILMTVTGAFYPAIDLGAGEKERGTMETLLICPASRAEIVLGKFFTVLAFSIGTAVLNLASMGFTGNHMASMAGGAASASKLGALAAPPLASLIWVAVLMVPIAALFSSLCLSLATFAKSSKEGQYYLTPLLVVTIGLTVFCLSPAVELTPLYSILPVIGPALLLKELLSAGGAGDQLWYAPAVLATSIGYGLLALWWAIDQFNREEVLFREAERFDLSLWLRHLMRDKEDTPSFAEAGVCFVLILLLQFIALPFLRGALPPPESEAFGVAMVRLLLVQQIAIIATPALLMGVMLTRSFRQTFSLYWPSWKYLAGAVLLSIFAHPLATTLLQQLDWFFPTLPPSVMRQFAAMSDANVPFWLAILGFAVAPALCEEITFRGFMLSGFRNRGRVWLAITLSALTFGLIHMIPQQVFNASLLGLLLGWIAIRSKSLLPGILFHFIWNGTEVMLMRVDEKYFQDTSLKWLASAGEQGLVFHWPILLVCGLVTVGTIRWLMHDASPSEDSNRLDEDPSLPVSSDLPQQPVSVG</sequence>
<feature type="transmembrane region" description="Helical" evidence="2">
    <location>
        <begin position="314"/>
        <end position="335"/>
    </location>
</feature>
<reference evidence="4 5" key="1">
    <citation type="submission" date="2019-02" db="EMBL/GenBank/DDBJ databases">
        <title>Deep-cultivation of Planctomycetes and their phenomic and genomic characterization uncovers novel biology.</title>
        <authorList>
            <person name="Wiegand S."/>
            <person name="Jogler M."/>
            <person name="Boedeker C."/>
            <person name="Pinto D."/>
            <person name="Vollmers J."/>
            <person name="Rivas-Marin E."/>
            <person name="Kohn T."/>
            <person name="Peeters S.H."/>
            <person name="Heuer A."/>
            <person name="Rast P."/>
            <person name="Oberbeckmann S."/>
            <person name="Bunk B."/>
            <person name="Jeske O."/>
            <person name="Meyerdierks A."/>
            <person name="Storesund J.E."/>
            <person name="Kallscheuer N."/>
            <person name="Luecker S."/>
            <person name="Lage O.M."/>
            <person name="Pohl T."/>
            <person name="Merkel B.J."/>
            <person name="Hornburger P."/>
            <person name="Mueller R.-W."/>
            <person name="Bruemmer F."/>
            <person name="Labrenz M."/>
            <person name="Spormann A.M."/>
            <person name="Op den Camp H."/>
            <person name="Overmann J."/>
            <person name="Amann R."/>
            <person name="Jetten M.S.M."/>
            <person name="Mascher T."/>
            <person name="Medema M.H."/>
            <person name="Devos D.P."/>
            <person name="Kaster A.-K."/>
            <person name="Ovreas L."/>
            <person name="Rohde M."/>
            <person name="Galperin M.Y."/>
            <person name="Jogler C."/>
        </authorList>
    </citation>
    <scope>NUCLEOTIDE SEQUENCE [LARGE SCALE GENOMIC DNA]</scope>
    <source>
        <strain evidence="4 5">Pan189</strain>
    </source>
</reference>
<proteinExistence type="predicted"/>
<keyword evidence="2" id="KW-0812">Transmembrane</keyword>
<evidence type="ECO:0000259" key="3">
    <source>
        <dbReference type="Pfam" id="PF02517"/>
    </source>
</evidence>
<dbReference type="AlphaFoldDB" id="A0A517R6R9"/>
<feature type="transmembrane region" description="Helical" evidence="2">
    <location>
        <begin position="697"/>
        <end position="718"/>
    </location>
</feature>
<protein>
    <submittedName>
        <fullName evidence="4">ABC-2 family transporter protein</fullName>
    </submittedName>
</protein>
<dbReference type="PANTHER" id="PTHR43471">
    <property type="entry name" value="ABC TRANSPORTER PERMEASE"/>
    <property type="match status" value="1"/>
</dbReference>
<dbReference type="Pfam" id="PF12679">
    <property type="entry name" value="ABC2_membrane_2"/>
    <property type="match status" value="1"/>
</dbReference>
<dbReference type="EMBL" id="CP036268">
    <property type="protein sequence ID" value="QDT39555.1"/>
    <property type="molecule type" value="Genomic_DNA"/>
</dbReference>
<dbReference type="KEGG" id="svp:Pan189_39640"/>
<dbReference type="OrthoDB" id="5486437at2"/>
<feature type="transmembrane region" description="Helical" evidence="2">
    <location>
        <begin position="453"/>
        <end position="475"/>
    </location>
</feature>
<dbReference type="GO" id="GO:0005886">
    <property type="term" value="C:plasma membrane"/>
    <property type="evidence" value="ECO:0007669"/>
    <property type="project" value="UniProtKB-SubCell"/>
</dbReference>